<comment type="caution">
    <text evidence="1">The sequence shown here is derived from an EMBL/GenBank/DDBJ whole genome shotgun (WGS) entry which is preliminary data.</text>
</comment>
<gene>
    <name evidence="1" type="ORF">NBRC110019_10950</name>
</gene>
<dbReference type="RefSeq" id="WP_281753109.1">
    <property type="nucleotide sequence ID" value="NZ_BRVP01000006.1"/>
</dbReference>
<reference evidence="1" key="1">
    <citation type="submission" date="2022-07" db="EMBL/GenBank/DDBJ databases">
        <title>Taxonomy of Novel Oxalotrophic and Methylotrophic Bacteria.</title>
        <authorList>
            <person name="Sahin N."/>
            <person name="Tani A."/>
        </authorList>
    </citation>
    <scope>NUCLEOTIDE SEQUENCE</scope>
    <source>
        <strain evidence="1">AM327</strain>
    </source>
</reference>
<name>A0A9W6EUR7_9FLAO</name>
<protein>
    <recommendedName>
        <fullName evidence="3">Glycosyltransferase</fullName>
    </recommendedName>
</protein>
<evidence type="ECO:0008006" key="3">
    <source>
        <dbReference type="Google" id="ProtNLM"/>
    </source>
</evidence>
<dbReference type="EMBL" id="BRVP01000006">
    <property type="protein sequence ID" value="GLB52056.1"/>
    <property type="molecule type" value="Genomic_DNA"/>
</dbReference>
<proteinExistence type="predicted"/>
<keyword evidence="2" id="KW-1185">Reference proteome</keyword>
<sequence>MNVIKKKIQKKLSEVKKYHSYFRWFSSEKEVVLLDLPNKTKVRTYLNLIIRLNAYYNLPVVIKFSPFRYFILIRWFKDFDNLYFKKPFSKIRVHKEFSFRGKADFKVNYKYKKVYNQQEYIPNALPYIMHPANYLMEQPEVLPKSVGIVMSGNMDKHIYDTNHMKNHFNILNRWKIYAELIKLEGVVEVEGGAYVRALKTGDYLRNMVIMKWQSGALPIEKWRYYLSTAKFIWCAPGMTMPLCHNILEAMSVGVVPILNYEDWLNPSLKDGENCLVYKKEEDMEKVLNKALQMSAENYQNIQTNVVNYYNEYYSVYDFDAAQGQDFIMLNETIEDII</sequence>
<dbReference type="AlphaFoldDB" id="A0A9W6EUR7"/>
<evidence type="ECO:0000313" key="2">
    <source>
        <dbReference type="Proteomes" id="UP001143545"/>
    </source>
</evidence>
<organism evidence="1 2">
    <name type="scientific">Neptunitalea chrysea</name>
    <dbReference type="NCBI Taxonomy" id="1647581"/>
    <lineage>
        <taxon>Bacteria</taxon>
        <taxon>Pseudomonadati</taxon>
        <taxon>Bacteroidota</taxon>
        <taxon>Flavobacteriia</taxon>
        <taxon>Flavobacteriales</taxon>
        <taxon>Flavobacteriaceae</taxon>
        <taxon>Neptunitalea</taxon>
    </lineage>
</organism>
<evidence type="ECO:0000313" key="1">
    <source>
        <dbReference type="EMBL" id="GLB52056.1"/>
    </source>
</evidence>
<dbReference type="Proteomes" id="UP001143545">
    <property type="component" value="Unassembled WGS sequence"/>
</dbReference>
<accession>A0A9W6EUR7</accession>